<proteinExistence type="predicted"/>
<gene>
    <name evidence="1" type="ORF">SLS62_009393</name>
</gene>
<reference evidence="1 2" key="1">
    <citation type="submission" date="2024-02" db="EMBL/GenBank/DDBJ databases">
        <title>De novo assembly and annotation of 12 fungi associated with fruit tree decline syndrome in Ontario, Canada.</title>
        <authorList>
            <person name="Sulman M."/>
            <person name="Ellouze W."/>
            <person name="Ilyukhin E."/>
        </authorList>
    </citation>
    <scope>NUCLEOTIDE SEQUENCE [LARGE SCALE GENOMIC DNA]</scope>
    <source>
        <strain evidence="1 2">M11/M66-122</strain>
    </source>
</reference>
<organism evidence="1 2">
    <name type="scientific">Diatrype stigma</name>
    <dbReference type="NCBI Taxonomy" id="117547"/>
    <lineage>
        <taxon>Eukaryota</taxon>
        <taxon>Fungi</taxon>
        <taxon>Dikarya</taxon>
        <taxon>Ascomycota</taxon>
        <taxon>Pezizomycotina</taxon>
        <taxon>Sordariomycetes</taxon>
        <taxon>Xylariomycetidae</taxon>
        <taxon>Xylariales</taxon>
        <taxon>Diatrypaceae</taxon>
        <taxon>Diatrype</taxon>
    </lineage>
</organism>
<protein>
    <submittedName>
        <fullName evidence="1">Uncharacterized protein</fullName>
    </submittedName>
</protein>
<evidence type="ECO:0000313" key="2">
    <source>
        <dbReference type="Proteomes" id="UP001320420"/>
    </source>
</evidence>
<comment type="caution">
    <text evidence="1">The sequence shown here is derived from an EMBL/GenBank/DDBJ whole genome shotgun (WGS) entry which is preliminary data.</text>
</comment>
<dbReference type="AlphaFoldDB" id="A0AAN9UHF9"/>
<evidence type="ECO:0000313" key="1">
    <source>
        <dbReference type="EMBL" id="KAK7746530.1"/>
    </source>
</evidence>
<keyword evidence="2" id="KW-1185">Reference proteome</keyword>
<dbReference type="EMBL" id="JAKJXP020000098">
    <property type="protein sequence ID" value="KAK7746530.1"/>
    <property type="molecule type" value="Genomic_DNA"/>
</dbReference>
<dbReference type="Proteomes" id="UP001320420">
    <property type="component" value="Unassembled WGS sequence"/>
</dbReference>
<accession>A0AAN9UHF9</accession>
<sequence length="131" mass="14372">MRDLSSRKLASAKAPHGATCSEKFPPTTFALASIQYIKIEYALYTPDLHGPNSTQMVFEVTNAANGVSTGCSFMRVMMANGEYPDDSKDWHPCLDRSLDVDGQEVTVGTSARFDWNAWNLAVNQSWTCGDG</sequence>
<name>A0AAN9UHF9_9PEZI</name>